<keyword evidence="3" id="KW-1185">Reference proteome</keyword>
<accession>A0ABW3AHI1</accession>
<name>A0ABW3AHI1_9MICO</name>
<protein>
    <recommendedName>
        <fullName evidence="4">DUF2975 domain-containing protein</fullName>
    </recommendedName>
</protein>
<feature type="transmembrane region" description="Helical" evidence="1">
    <location>
        <begin position="132"/>
        <end position="150"/>
    </location>
</feature>
<evidence type="ECO:0000256" key="1">
    <source>
        <dbReference type="SAM" id="Phobius"/>
    </source>
</evidence>
<evidence type="ECO:0000313" key="2">
    <source>
        <dbReference type="EMBL" id="MFD0790185.1"/>
    </source>
</evidence>
<dbReference type="EMBL" id="JBHTII010000001">
    <property type="protein sequence ID" value="MFD0790185.1"/>
    <property type="molecule type" value="Genomic_DNA"/>
</dbReference>
<dbReference type="Proteomes" id="UP001597055">
    <property type="component" value="Unassembled WGS sequence"/>
</dbReference>
<dbReference type="RefSeq" id="WP_204977894.1">
    <property type="nucleotide sequence ID" value="NZ_JBHTII010000001.1"/>
</dbReference>
<proteinExistence type="predicted"/>
<feature type="transmembrane region" description="Helical" evidence="1">
    <location>
        <begin position="170"/>
        <end position="195"/>
    </location>
</feature>
<keyword evidence="1" id="KW-1133">Transmembrane helix</keyword>
<gene>
    <name evidence="2" type="ORF">ACFQ0P_07240</name>
</gene>
<evidence type="ECO:0000313" key="3">
    <source>
        <dbReference type="Proteomes" id="UP001597055"/>
    </source>
</evidence>
<evidence type="ECO:0008006" key="4">
    <source>
        <dbReference type="Google" id="ProtNLM"/>
    </source>
</evidence>
<reference evidence="3" key="1">
    <citation type="journal article" date="2019" name="Int. J. Syst. Evol. Microbiol.">
        <title>The Global Catalogue of Microorganisms (GCM) 10K type strain sequencing project: providing services to taxonomists for standard genome sequencing and annotation.</title>
        <authorList>
            <consortium name="The Broad Institute Genomics Platform"/>
            <consortium name="The Broad Institute Genome Sequencing Center for Infectious Disease"/>
            <person name="Wu L."/>
            <person name="Ma J."/>
        </authorList>
    </citation>
    <scope>NUCLEOTIDE SEQUENCE [LARGE SCALE GENOMIC DNA]</scope>
    <source>
        <strain evidence="3">CCUG 54523</strain>
    </source>
</reference>
<keyword evidence="1" id="KW-0812">Transmembrane</keyword>
<comment type="caution">
    <text evidence="2">The sequence shown here is derived from an EMBL/GenBank/DDBJ whole genome shotgun (WGS) entry which is preliminary data.</text>
</comment>
<keyword evidence="1" id="KW-0472">Membrane</keyword>
<feature type="transmembrane region" description="Helical" evidence="1">
    <location>
        <begin position="20"/>
        <end position="42"/>
    </location>
</feature>
<organism evidence="2 3">
    <name type="scientific">Microbacterium insulae</name>
    <dbReference type="NCBI Taxonomy" id="483014"/>
    <lineage>
        <taxon>Bacteria</taxon>
        <taxon>Bacillati</taxon>
        <taxon>Actinomycetota</taxon>
        <taxon>Actinomycetes</taxon>
        <taxon>Micrococcales</taxon>
        <taxon>Microbacteriaceae</taxon>
        <taxon>Microbacterium</taxon>
    </lineage>
</organism>
<sequence length="207" mass="22007">MSARTEEAKVWSRWDAAAMWFYALLGAAFVVWTIVLAVRRIIEVLTAEIVPVPAEFSGTPADAPIGPGGAGVTVELDRAVLLPPELPIASTVALVLEQLVIVASVTVTVGCLLWLTWGVLHGRLFSRRHTALVATATGAALFGFAAAPFFGNMGANGAFAWISERTFDNVIIAVNPVLWFGAAFIGAIVTTAFSVGDRLQRETELLV</sequence>
<feature type="transmembrane region" description="Helical" evidence="1">
    <location>
        <begin position="99"/>
        <end position="120"/>
    </location>
</feature>